<dbReference type="PROSITE" id="PS50123">
    <property type="entry name" value="CHER"/>
    <property type="match status" value="1"/>
</dbReference>
<evidence type="ECO:0000256" key="3">
    <source>
        <dbReference type="ARBA" id="ARBA00022691"/>
    </source>
</evidence>
<dbReference type="InterPro" id="IPR011990">
    <property type="entry name" value="TPR-like_helical_dom_sf"/>
</dbReference>
<sequence length="460" mass="51094">MIADLRFARFIKELIGLDVDSIGASVVEGILRYRQQQAGQADLEAYWQLLQRSAEEVKALVDALLVPETWFFRYGESFTALTRLVWQRLGKQPRRPLRILSLPCSSGEEPYSIVMALLDAGIAAERFQVDAMDISEIQLQRARLGLYSRNSFRGQHLSFRQRYFSETAAGYQLQPQVLAQVSFRQGNIIDSAATMNSASYDIIFCRNLLIYFDRTTQEQVLSRLMAMLSDDGLLFSGPAETSVVTAMGLKPLGLPLAFVFARSQPEPQAAENRARINSTLTGVVKVAVPNGNAPAEDGVKRLRSWPGGHGGSHGDSTPADTARQGKERNLTRRPVAAVPGHTIQHSPHDASLANDTHSELELQLQQVRQLADQGQTGRALVLCRQLHQQHAEQPQVLYWLGLLAESGGDRLAAQSWYRKVLYLQPRHTEALGQLAALLEAEGEHVAASRLRARMMETHHG</sequence>
<keyword evidence="2" id="KW-0808">Transferase</keyword>
<protein>
    <submittedName>
        <fullName evidence="6">Chemotaxis protein CheR</fullName>
    </submittedName>
</protein>
<dbReference type="GO" id="GO:0032259">
    <property type="term" value="P:methylation"/>
    <property type="evidence" value="ECO:0007669"/>
    <property type="project" value="UniProtKB-KW"/>
</dbReference>
<dbReference type="EMBL" id="PRLP01000082">
    <property type="protein sequence ID" value="PPC75617.1"/>
    <property type="molecule type" value="Genomic_DNA"/>
</dbReference>
<dbReference type="GO" id="GO:0008757">
    <property type="term" value="F:S-adenosylmethionine-dependent methyltransferase activity"/>
    <property type="evidence" value="ECO:0007669"/>
    <property type="project" value="InterPro"/>
</dbReference>
<evidence type="ECO:0000313" key="7">
    <source>
        <dbReference type="Proteomes" id="UP000238196"/>
    </source>
</evidence>
<dbReference type="InterPro" id="IPR000780">
    <property type="entry name" value="CheR_MeTrfase"/>
</dbReference>
<evidence type="ECO:0000256" key="4">
    <source>
        <dbReference type="SAM" id="MobiDB-lite"/>
    </source>
</evidence>
<reference evidence="6 7" key="1">
    <citation type="submission" date="2018-02" db="EMBL/GenBank/DDBJ databases">
        <title>novel marine gammaproteobacteria from coastal saline agro ecosystem.</title>
        <authorList>
            <person name="Krishnan R."/>
            <person name="Ramesh Kumar N."/>
        </authorList>
    </citation>
    <scope>NUCLEOTIDE SEQUENCE [LARGE SCALE GENOMIC DNA]</scope>
    <source>
        <strain evidence="6 7">228</strain>
    </source>
</reference>
<dbReference type="Proteomes" id="UP000238196">
    <property type="component" value="Unassembled WGS sequence"/>
</dbReference>
<dbReference type="Gene3D" id="3.40.50.150">
    <property type="entry name" value="Vaccinia Virus protein VP39"/>
    <property type="match status" value="1"/>
</dbReference>
<dbReference type="PRINTS" id="PR00996">
    <property type="entry name" value="CHERMTFRASE"/>
</dbReference>
<comment type="caution">
    <text evidence="6">The sequence shown here is derived from an EMBL/GenBank/DDBJ whole genome shotgun (WGS) entry which is preliminary data.</text>
</comment>
<dbReference type="SUPFAM" id="SSF48452">
    <property type="entry name" value="TPR-like"/>
    <property type="match status" value="1"/>
</dbReference>
<dbReference type="PANTHER" id="PTHR24422:SF19">
    <property type="entry name" value="CHEMOTAXIS PROTEIN METHYLTRANSFERASE"/>
    <property type="match status" value="1"/>
</dbReference>
<dbReference type="PANTHER" id="PTHR24422">
    <property type="entry name" value="CHEMOTAXIS PROTEIN METHYLTRANSFERASE"/>
    <property type="match status" value="1"/>
</dbReference>
<evidence type="ECO:0000259" key="5">
    <source>
        <dbReference type="PROSITE" id="PS50123"/>
    </source>
</evidence>
<dbReference type="InterPro" id="IPR029063">
    <property type="entry name" value="SAM-dependent_MTases_sf"/>
</dbReference>
<dbReference type="InterPro" id="IPR050903">
    <property type="entry name" value="Bact_Chemotaxis_MeTrfase"/>
</dbReference>
<organism evidence="6 7">
    <name type="scientific">Proteobacteria bacterium 228</name>
    <dbReference type="NCBI Taxonomy" id="2083153"/>
    <lineage>
        <taxon>Bacteria</taxon>
        <taxon>Pseudomonadati</taxon>
        <taxon>Pseudomonadota</taxon>
    </lineage>
</organism>
<dbReference type="SMART" id="SM00138">
    <property type="entry name" value="MeTrc"/>
    <property type="match status" value="1"/>
</dbReference>
<dbReference type="SUPFAM" id="SSF53335">
    <property type="entry name" value="S-adenosyl-L-methionine-dependent methyltransferases"/>
    <property type="match status" value="1"/>
</dbReference>
<dbReference type="Gene3D" id="1.25.40.10">
    <property type="entry name" value="Tetratricopeptide repeat domain"/>
    <property type="match status" value="1"/>
</dbReference>
<proteinExistence type="predicted"/>
<feature type="region of interest" description="Disordered" evidence="4">
    <location>
        <begin position="291"/>
        <end position="350"/>
    </location>
</feature>
<keyword evidence="3" id="KW-0949">S-adenosyl-L-methionine</keyword>
<name>A0A2S5KLA3_9PROT</name>
<dbReference type="AlphaFoldDB" id="A0A2S5KLA3"/>
<keyword evidence="1" id="KW-0489">Methyltransferase</keyword>
<accession>A0A2S5KLA3</accession>
<evidence type="ECO:0000256" key="2">
    <source>
        <dbReference type="ARBA" id="ARBA00022679"/>
    </source>
</evidence>
<dbReference type="InterPro" id="IPR022642">
    <property type="entry name" value="CheR_C"/>
</dbReference>
<dbReference type="Pfam" id="PF01739">
    <property type="entry name" value="CheR"/>
    <property type="match status" value="1"/>
</dbReference>
<evidence type="ECO:0000256" key="1">
    <source>
        <dbReference type="ARBA" id="ARBA00022603"/>
    </source>
</evidence>
<feature type="domain" description="CheR-type methyltransferase" evidence="5">
    <location>
        <begin position="6"/>
        <end position="241"/>
    </location>
</feature>
<dbReference type="OrthoDB" id="9816309at2"/>
<gene>
    <name evidence="6" type="ORF">C4K68_19675</name>
</gene>
<evidence type="ECO:0000313" key="6">
    <source>
        <dbReference type="EMBL" id="PPC75617.1"/>
    </source>
</evidence>